<dbReference type="EMBL" id="QXCT01000001">
    <property type="protein sequence ID" value="MDW9252100.1"/>
    <property type="molecule type" value="Genomic_DNA"/>
</dbReference>
<name>A0AAW9CMC3_BURTH</name>
<dbReference type="AlphaFoldDB" id="A0AAW9CMC3"/>
<comment type="caution">
    <text evidence="1">The sequence shown here is derived from an EMBL/GenBank/DDBJ whole genome shotgun (WGS) entry which is preliminary data.</text>
</comment>
<reference evidence="1" key="1">
    <citation type="submission" date="2018-08" db="EMBL/GenBank/DDBJ databases">
        <title>Identification of Burkholderia cepacia strains that express a Burkholderia pseudomallei-like capsular polysaccharide.</title>
        <authorList>
            <person name="Burtnick M.N."/>
            <person name="Vongsouvath M."/>
            <person name="Newton P."/>
            <person name="Wuthiekanun V."/>
            <person name="Limmathurotsakul D."/>
            <person name="Brett P.J."/>
            <person name="Chantratita N."/>
            <person name="Dance D.A."/>
        </authorList>
    </citation>
    <scope>NUCLEOTIDE SEQUENCE</scope>
    <source>
        <strain evidence="1">SBXCC001</strain>
    </source>
</reference>
<evidence type="ECO:0000313" key="2">
    <source>
        <dbReference type="Proteomes" id="UP001272137"/>
    </source>
</evidence>
<protein>
    <submittedName>
        <fullName evidence="1">Uncharacterized protein</fullName>
    </submittedName>
</protein>
<accession>A0AAW9CMC3</accession>
<sequence>MRIERDEIFYQVFFIVFQYAFAGDVDPLASSGAEKSDCRKIARADRAIPARRARRDAA</sequence>
<evidence type="ECO:0000313" key="1">
    <source>
        <dbReference type="EMBL" id="MDW9252100.1"/>
    </source>
</evidence>
<organism evidence="1 2">
    <name type="scientific">Burkholderia thailandensis</name>
    <dbReference type="NCBI Taxonomy" id="57975"/>
    <lineage>
        <taxon>Bacteria</taxon>
        <taxon>Pseudomonadati</taxon>
        <taxon>Pseudomonadota</taxon>
        <taxon>Betaproteobacteria</taxon>
        <taxon>Burkholderiales</taxon>
        <taxon>Burkholderiaceae</taxon>
        <taxon>Burkholderia</taxon>
        <taxon>pseudomallei group</taxon>
    </lineage>
</organism>
<proteinExistence type="predicted"/>
<dbReference type="Proteomes" id="UP001272137">
    <property type="component" value="Unassembled WGS sequence"/>
</dbReference>
<gene>
    <name evidence="1" type="ORF">C7S16_5876</name>
</gene>